<gene>
    <name evidence="3" type="ORF">HMPREF9448_01088</name>
</gene>
<dbReference type="InterPro" id="IPR006504">
    <property type="entry name" value="Tscrpt_reg_Spx/MgsR"/>
</dbReference>
<dbReference type="GeneID" id="77848384"/>
<dbReference type="Pfam" id="PF03960">
    <property type="entry name" value="ArsC"/>
    <property type="match status" value="1"/>
</dbReference>
<dbReference type="eggNOG" id="COG1393">
    <property type="taxonomic scope" value="Bacteria"/>
</dbReference>
<protein>
    <submittedName>
        <fullName evidence="3">Spx/MgsR family transcriptional regulator</fullName>
    </submittedName>
</protein>
<dbReference type="Gene3D" id="3.40.30.10">
    <property type="entry name" value="Glutaredoxin"/>
    <property type="match status" value="1"/>
</dbReference>
<dbReference type="PANTHER" id="PTHR30041">
    <property type="entry name" value="ARSENATE REDUCTASE"/>
    <property type="match status" value="1"/>
</dbReference>
<dbReference type="Proteomes" id="UP000006044">
    <property type="component" value="Unassembled WGS sequence"/>
</dbReference>
<dbReference type="SUPFAM" id="SSF52833">
    <property type="entry name" value="Thioredoxin-like"/>
    <property type="match status" value="1"/>
</dbReference>
<reference evidence="3 4" key="1">
    <citation type="submission" date="2012-08" db="EMBL/GenBank/DDBJ databases">
        <title>The Genome Sequence of Barnesiella intestinihominis YIT 11860.</title>
        <authorList>
            <consortium name="The Broad Institute Genome Sequencing Platform"/>
            <person name="Earl A."/>
            <person name="Ward D."/>
            <person name="Feldgarden M."/>
            <person name="Gevers D."/>
            <person name="Morotomi M."/>
            <person name="Walker B."/>
            <person name="Young S.K."/>
            <person name="Zeng Q."/>
            <person name="Gargeya S."/>
            <person name="Fitzgerald M."/>
            <person name="Haas B."/>
            <person name="Abouelleil A."/>
            <person name="Alvarado L."/>
            <person name="Arachchi H.M."/>
            <person name="Berlin A.M."/>
            <person name="Chapman S.B."/>
            <person name="Goldberg J."/>
            <person name="Griggs A."/>
            <person name="Gujja S."/>
            <person name="Hansen M."/>
            <person name="Howarth C."/>
            <person name="Imamovic A."/>
            <person name="Larimer J."/>
            <person name="McCowen C."/>
            <person name="Montmayeur A."/>
            <person name="Murphy C."/>
            <person name="Neiman D."/>
            <person name="Pearson M."/>
            <person name="Priest M."/>
            <person name="Roberts A."/>
            <person name="Saif S."/>
            <person name="Shea T."/>
            <person name="Sisk P."/>
            <person name="Sykes S."/>
            <person name="Wortman J."/>
            <person name="Nusbaum C."/>
            <person name="Birren B."/>
        </authorList>
    </citation>
    <scope>NUCLEOTIDE SEQUENCE [LARGE SCALE GENOMIC DNA]</scope>
    <source>
        <strain evidence="3 4">YIT 11860</strain>
    </source>
</reference>
<dbReference type="PANTHER" id="PTHR30041:SF8">
    <property type="entry name" value="PROTEIN YFFB"/>
    <property type="match status" value="1"/>
</dbReference>
<comment type="similarity">
    <text evidence="1 2">Belongs to the ArsC family.</text>
</comment>
<keyword evidence="4" id="KW-1185">Reference proteome</keyword>
<dbReference type="PROSITE" id="PS51354">
    <property type="entry name" value="GLUTAREDOXIN_2"/>
    <property type="match status" value="1"/>
</dbReference>
<dbReference type="HOGENOM" id="CLU_116644_2_0_10"/>
<organism evidence="3 4">
    <name type="scientific">Barnesiella intestinihominis YIT 11860</name>
    <dbReference type="NCBI Taxonomy" id="742726"/>
    <lineage>
        <taxon>Bacteria</taxon>
        <taxon>Pseudomonadati</taxon>
        <taxon>Bacteroidota</taxon>
        <taxon>Bacteroidia</taxon>
        <taxon>Bacteroidales</taxon>
        <taxon>Barnesiellaceae</taxon>
        <taxon>Barnesiella</taxon>
    </lineage>
</organism>
<evidence type="ECO:0000256" key="2">
    <source>
        <dbReference type="PROSITE-ProRule" id="PRU01282"/>
    </source>
</evidence>
<dbReference type="NCBIfam" id="TIGR01617">
    <property type="entry name" value="arsC_related"/>
    <property type="match status" value="1"/>
</dbReference>
<dbReference type="STRING" id="742726.HMPREF9448_01088"/>
<comment type="caution">
    <text evidence="3">The sequence shown here is derived from an EMBL/GenBank/DDBJ whole genome shotgun (WGS) entry which is preliminary data.</text>
</comment>
<accession>K0WZL8</accession>
<sequence>MKILFFQYPSCSTCKKAAKWLKDHDIDIESKHIVETPPTVGELTEWITHSNLPLQKFFNTSGQKYRELNLKNRISTIPEKELIELLASDGKLIKRPLLVTDSQVLVGFNAELWQDVLLSETK</sequence>
<evidence type="ECO:0000256" key="1">
    <source>
        <dbReference type="ARBA" id="ARBA00007198"/>
    </source>
</evidence>
<evidence type="ECO:0000313" key="4">
    <source>
        <dbReference type="Proteomes" id="UP000006044"/>
    </source>
</evidence>
<dbReference type="PATRIC" id="fig|742726.3.peg.1158"/>
<dbReference type="InterPro" id="IPR036249">
    <property type="entry name" value="Thioredoxin-like_sf"/>
</dbReference>
<evidence type="ECO:0000313" key="3">
    <source>
        <dbReference type="EMBL" id="EJZ64608.1"/>
    </source>
</evidence>
<dbReference type="EMBL" id="ADLE01000008">
    <property type="protein sequence ID" value="EJZ64608.1"/>
    <property type="molecule type" value="Genomic_DNA"/>
</dbReference>
<dbReference type="CDD" id="cd03036">
    <property type="entry name" value="ArsC_like"/>
    <property type="match status" value="1"/>
</dbReference>
<dbReference type="InterPro" id="IPR006660">
    <property type="entry name" value="Arsenate_reductase-like"/>
</dbReference>
<dbReference type="RefSeq" id="WP_008861576.1">
    <property type="nucleotide sequence ID" value="NZ_CAXSYG010000006.1"/>
</dbReference>
<dbReference type="PROSITE" id="PS51353">
    <property type="entry name" value="ARSC"/>
    <property type="match status" value="1"/>
</dbReference>
<dbReference type="AlphaFoldDB" id="K0WZL8"/>
<dbReference type="OrthoDB" id="9794155at2"/>
<name>K0WZL8_9BACT</name>
<proteinExistence type="inferred from homology"/>